<name>A0ABR4ACX7_9LECA</name>
<dbReference type="InterPro" id="IPR014001">
    <property type="entry name" value="Helicase_ATP-bd"/>
</dbReference>
<keyword evidence="4" id="KW-1185">Reference proteome</keyword>
<dbReference type="CDD" id="cd17920">
    <property type="entry name" value="DEXHc_RecQ"/>
    <property type="match status" value="1"/>
</dbReference>
<dbReference type="SUPFAM" id="SSF52540">
    <property type="entry name" value="P-loop containing nucleoside triphosphate hydrolases"/>
    <property type="match status" value="1"/>
</dbReference>
<dbReference type="EMBL" id="JBHFEH010000256">
    <property type="protein sequence ID" value="KAL2043679.1"/>
    <property type="molecule type" value="Genomic_DNA"/>
</dbReference>
<proteinExistence type="inferred from homology"/>
<evidence type="ECO:0000313" key="4">
    <source>
        <dbReference type="Proteomes" id="UP001590951"/>
    </source>
</evidence>
<reference evidence="3 4" key="1">
    <citation type="submission" date="2024-09" db="EMBL/GenBank/DDBJ databases">
        <title>Rethinking Asexuality: The Enigmatic Case of Functional Sexual Genes in Lepraria (Stereocaulaceae).</title>
        <authorList>
            <person name="Doellman M."/>
            <person name="Sun Y."/>
            <person name="Barcenas-Pena A."/>
            <person name="Lumbsch H.T."/>
            <person name="Grewe F."/>
        </authorList>
    </citation>
    <scope>NUCLEOTIDE SEQUENCE [LARGE SCALE GENOMIC DNA]</scope>
    <source>
        <strain evidence="3 4">Grewe 0041</strain>
    </source>
</reference>
<dbReference type="PANTHER" id="PTHR13710:SF154">
    <property type="entry name" value="RECQ HELICASE, PUTATIVE (AFU_ORTHOLOGUE AFUA_6G14720)-RELATED"/>
    <property type="match status" value="1"/>
</dbReference>
<dbReference type="InterPro" id="IPR027417">
    <property type="entry name" value="P-loop_NTPase"/>
</dbReference>
<evidence type="ECO:0000256" key="1">
    <source>
        <dbReference type="ARBA" id="ARBA00005446"/>
    </source>
</evidence>
<gene>
    <name evidence="3" type="ORF">ABVK25_012540</name>
</gene>
<evidence type="ECO:0000313" key="3">
    <source>
        <dbReference type="EMBL" id="KAL2043679.1"/>
    </source>
</evidence>
<feature type="domain" description="Helicase ATP-binding" evidence="2">
    <location>
        <begin position="26"/>
        <end position="185"/>
    </location>
</feature>
<evidence type="ECO:0000259" key="2">
    <source>
        <dbReference type="PROSITE" id="PS51192"/>
    </source>
</evidence>
<comment type="similarity">
    <text evidence="1">Belongs to the helicase family. RecQ subfamily.</text>
</comment>
<dbReference type="InterPro" id="IPR011545">
    <property type="entry name" value="DEAD/DEAH_box_helicase_dom"/>
</dbReference>
<feature type="non-terminal residue" evidence="3">
    <location>
        <position position="185"/>
    </location>
</feature>
<comment type="caution">
    <text evidence="3">The sequence shown here is derived from an EMBL/GenBank/DDBJ whole genome shotgun (WGS) entry which is preliminary data.</text>
</comment>
<dbReference type="Proteomes" id="UP001590951">
    <property type="component" value="Unassembled WGS sequence"/>
</dbReference>
<dbReference type="Pfam" id="PF00270">
    <property type="entry name" value="DEAD"/>
    <property type="match status" value="1"/>
</dbReference>
<dbReference type="PROSITE" id="PS51192">
    <property type="entry name" value="HELICASE_ATP_BIND_1"/>
    <property type="match status" value="1"/>
</dbReference>
<organism evidence="3 4">
    <name type="scientific">Lepraria finkii</name>
    <dbReference type="NCBI Taxonomy" id="1340010"/>
    <lineage>
        <taxon>Eukaryota</taxon>
        <taxon>Fungi</taxon>
        <taxon>Dikarya</taxon>
        <taxon>Ascomycota</taxon>
        <taxon>Pezizomycotina</taxon>
        <taxon>Lecanoromycetes</taxon>
        <taxon>OSLEUM clade</taxon>
        <taxon>Lecanoromycetidae</taxon>
        <taxon>Lecanorales</taxon>
        <taxon>Lecanorineae</taxon>
        <taxon>Stereocaulaceae</taxon>
        <taxon>Lepraria</taxon>
    </lineage>
</organism>
<protein>
    <recommendedName>
        <fullName evidence="2">Helicase ATP-binding domain-containing protein</fullName>
    </recommendedName>
</protein>
<sequence>MDIRAELRRILGPQAEFRGIQYEAIQQIIQGESPVVIVMGTGGGKSLGFMLPAWCSRGGSSIVVVPLIALRQDMMARCRRLGIACSEWDRGHPPDGARIIFVTPESAVSEDFQTFINRLRATQQLDRIIIDKCHVVLNDQLDFRRKLRRMGELNRTAVQMVLMTATLPPSQAGELWRRMGWDPDK</sequence>
<dbReference type="PANTHER" id="PTHR13710">
    <property type="entry name" value="DNA HELICASE RECQ FAMILY MEMBER"/>
    <property type="match status" value="1"/>
</dbReference>
<accession>A0ABR4ACX7</accession>
<dbReference type="Gene3D" id="3.40.50.300">
    <property type="entry name" value="P-loop containing nucleotide triphosphate hydrolases"/>
    <property type="match status" value="1"/>
</dbReference>
<dbReference type="SMART" id="SM00487">
    <property type="entry name" value="DEXDc"/>
    <property type="match status" value="1"/>
</dbReference>